<evidence type="ECO:0008006" key="3">
    <source>
        <dbReference type="Google" id="ProtNLM"/>
    </source>
</evidence>
<dbReference type="AlphaFoldDB" id="A0AAV8SYV2"/>
<keyword evidence="2" id="KW-1185">Reference proteome</keyword>
<sequence>MAESSNASAANALADEVYKSLTLDKEQGKFMHRMDMERIVDSGPWNFMQNLIILAKVPLGTNPKQVPLIKATYWVQLHDYPIGSRSERAFQEMGNYIEEEIHNDGRQVDKANQHWDTQEPGIQPCTETIEDLKNSRVVQAQTIDKGKTVVANDATPHHRVIEEEDMIGLVVDDHKHRRTDMMVPQTSAEDNSHAPQIGFESSKNLSKMMITNVEGWI</sequence>
<organism evidence="1 2">
    <name type="scientific">Erythroxylum novogranatense</name>
    <dbReference type="NCBI Taxonomy" id="1862640"/>
    <lineage>
        <taxon>Eukaryota</taxon>
        <taxon>Viridiplantae</taxon>
        <taxon>Streptophyta</taxon>
        <taxon>Embryophyta</taxon>
        <taxon>Tracheophyta</taxon>
        <taxon>Spermatophyta</taxon>
        <taxon>Magnoliopsida</taxon>
        <taxon>eudicotyledons</taxon>
        <taxon>Gunneridae</taxon>
        <taxon>Pentapetalae</taxon>
        <taxon>rosids</taxon>
        <taxon>fabids</taxon>
        <taxon>Malpighiales</taxon>
        <taxon>Erythroxylaceae</taxon>
        <taxon>Erythroxylum</taxon>
    </lineage>
</organism>
<proteinExistence type="predicted"/>
<dbReference type="Proteomes" id="UP001159364">
    <property type="component" value="Linkage Group LG07"/>
</dbReference>
<evidence type="ECO:0000313" key="2">
    <source>
        <dbReference type="Proteomes" id="UP001159364"/>
    </source>
</evidence>
<comment type="caution">
    <text evidence="1">The sequence shown here is derived from an EMBL/GenBank/DDBJ whole genome shotgun (WGS) entry which is preliminary data.</text>
</comment>
<dbReference type="EMBL" id="JAIWQS010000007">
    <property type="protein sequence ID" value="KAJ8759228.1"/>
    <property type="molecule type" value="Genomic_DNA"/>
</dbReference>
<protein>
    <recommendedName>
        <fullName evidence="3">DUF4283 domain-containing protein</fullName>
    </recommendedName>
</protein>
<reference evidence="1 2" key="1">
    <citation type="submission" date="2021-09" db="EMBL/GenBank/DDBJ databases">
        <title>Genomic insights and catalytic innovation underlie evolution of tropane alkaloids biosynthesis.</title>
        <authorList>
            <person name="Wang Y.-J."/>
            <person name="Tian T."/>
            <person name="Huang J.-P."/>
            <person name="Huang S.-X."/>
        </authorList>
    </citation>
    <scope>NUCLEOTIDE SEQUENCE [LARGE SCALE GENOMIC DNA]</scope>
    <source>
        <strain evidence="1">KIB-2018</strain>
        <tissue evidence="1">Leaf</tissue>
    </source>
</reference>
<accession>A0AAV8SYV2</accession>
<gene>
    <name evidence="1" type="ORF">K2173_006688</name>
</gene>
<name>A0AAV8SYV2_9ROSI</name>
<evidence type="ECO:0000313" key="1">
    <source>
        <dbReference type="EMBL" id="KAJ8759228.1"/>
    </source>
</evidence>